<dbReference type="EMBL" id="SDAM02000170">
    <property type="protein sequence ID" value="KAH6825822.1"/>
    <property type="molecule type" value="Genomic_DNA"/>
</dbReference>
<proteinExistence type="predicted"/>
<accession>A0AAD4P4K2</accession>
<comment type="caution">
    <text evidence="2">The sequence shown here is derived from an EMBL/GenBank/DDBJ whole genome shotgun (WGS) entry which is preliminary data.</text>
</comment>
<evidence type="ECO:0000313" key="3">
    <source>
        <dbReference type="Proteomes" id="UP001190926"/>
    </source>
</evidence>
<dbReference type="GO" id="GO:0005634">
    <property type="term" value="C:nucleus"/>
    <property type="evidence" value="ECO:0007669"/>
    <property type="project" value="TreeGrafter"/>
</dbReference>
<dbReference type="InterPro" id="IPR008889">
    <property type="entry name" value="VQ"/>
</dbReference>
<keyword evidence="3" id="KW-1185">Reference proteome</keyword>
<dbReference type="PANTHER" id="PTHR33143">
    <property type="entry name" value="F16F4.1 PROTEIN-RELATED"/>
    <property type="match status" value="1"/>
</dbReference>
<sequence>MEGGGLMRKHICDENIAAPSSVSMHKNSQTISKMKSKIRIIHIFAPEIIKTDAANFRELVQRLTGKPKTDEHQSRCCSKREKMENAAAEYAGFRERVKEEEEEEEEIWRDANTGGGFLGGFSEFDQFPFMEGTTSQN</sequence>
<organism evidence="2 3">
    <name type="scientific">Perilla frutescens var. hirtella</name>
    <name type="common">Perilla citriodora</name>
    <name type="synonym">Perilla setoyensis</name>
    <dbReference type="NCBI Taxonomy" id="608512"/>
    <lineage>
        <taxon>Eukaryota</taxon>
        <taxon>Viridiplantae</taxon>
        <taxon>Streptophyta</taxon>
        <taxon>Embryophyta</taxon>
        <taxon>Tracheophyta</taxon>
        <taxon>Spermatophyta</taxon>
        <taxon>Magnoliopsida</taxon>
        <taxon>eudicotyledons</taxon>
        <taxon>Gunneridae</taxon>
        <taxon>Pentapetalae</taxon>
        <taxon>asterids</taxon>
        <taxon>lamiids</taxon>
        <taxon>Lamiales</taxon>
        <taxon>Lamiaceae</taxon>
        <taxon>Nepetoideae</taxon>
        <taxon>Elsholtzieae</taxon>
        <taxon>Perilla</taxon>
    </lineage>
</organism>
<evidence type="ECO:0000313" key="2">
    <source>
        <dbReference type="EMBL" id="KAH6825822.1"/>
    </source>
</evidence>
<name>A0AAD4P4K2_PERFH</name>
<gene>
    <name evidence="2" type="ORF">C2S53_008027</name>
</gene>
<dbReference type="Pfam" id="PF05678">
    <property type="entry name" value="VQ"/>
    <property type="match status" value="1"/>
</dbReference>
<dbReference type="AlphaFoldDB" id="A0AAD4P4K2"/>
<protein>
    <recommendedName>
        <fullName evidence="1">VQ domain-containing protein</fullName>
    </recommendedName>
</protein>
<dbReference type="InterPro" id="IPR039607">
    <property type="entry name" value="VQ_8/17/18/20/21/25"/>
</dbReference>
<feature type="domain" description="VQ" evidence="1">
    <location>
        <begin position="43"/>
        <end position="69"/>
    </location>
</feature>
<dbReference type="Proteomes" id="UP001190926">
    <property type="component" value="Unassembled WGS sequence"/>
</dbReference>
<dbReference type="PANTHER" id="PTHR33143:SF74">
    <property type="entry name" value="VQ MOTIF-CONTAINING PROTEIN 18"/>
    <property type="match status" value="1"/>
</dbReference>
<reference evidence="2 3" key="1">
    <citation type="journal article" date="2021" name="Nat. Commun.">
        <title>Incipient diploidization of the medicinal plant Perilla within 10,000 years.</title>
        <authorList>
            <person name="Zhang Y."/>
            <person name="Shen Q."/>
            <person name="Leng L."/>
            <person name="Zhang D."/>
            <person name="Chen S."/>
            <person name="Shi Y."/>
            <person name="Ning Z."/>
            <person name="Chen S."/>
        </authorList>
    </citation>
    <scope>NUCLEOTIDE SEQUENCE [LARGE SCALE GENOMIC DNA]</scope>
    <source>
        <strain evidence="3">cv. PC099</strain>
    </source>
</reference>
<evidence type="ECO:0000259" key="1">
    <source>
        <dbReference type="Pfam" id="PF05678"/>
    </source>
</evidence>